<dbReference type="EMBL" id="JBIAQY010000003">
    <property type="protein sequence ID" value="MFF3568137.1"/>
    <property type="molecule type" value="Genomic_DNA"/>
</dbReference>
<protein>
    <submittedName>
        <fullName evidence="3">YitT family protein</fullName>
    </submittedName>
</protein>
<keyword evidence="2" id="KW-0472">Membrane</keyword>
<dbReference type="Proteomes" id="UP001601992">
    <property type="component" value="Unassembled WGS sequence"/>
</dbReference>
<keyword evidence="2" id="KW-1133">Transmembrane helix</keyword>
<name>A0ABW6RVT6_9NOCA</name>
<keyword evidence="4" id="KW-1185">Reference proteome</keyword>
<dbReference type="PANTHER" id="PTHR40078">
    <property type="entry name" value="INTEGRAL MEMBRANE PROTEIN-RELATED"/>
    <property type="match status" value="1"/>
</dbReference>
<feature type="transmembrane region" description="Helical" evidence="2">
    <location>
        <begin position="71"/>
        <end position="90"/>
    </location>
</feature>
<feature type="transmembrane region" description="Helical" evidence="2">
    <location>
        <begin position="129"/>
        <end position="148"/>
    </location>
</feature>
<feature type="compositionally biased region" description="Basic residues" evidence="1">
    <location>
        <begin position="228"/>
        <end position="244"/>
    </location>
</feature>
<dbReference type="PANTHER" id="PTHR40078:SF1">
    <property type="entry name" value="INTEGRAL MEMBRANE PROTEIN"/>
    <property type="match status" value="1"/>
</dbReference>
<feature type="region of interest" description="Disordered" evidence="1">
    <location>
        <begin position="225"/>
        <end position="299"/>
    </location>
</feature>
<comment type="caution">
    <text evidence="3">The sequence shown here is derived from an EMBL/GenBank/DDBJ whole genome shotgun (WGS) entry which is preliminary data.</text>
</comment>
<keyword evidence="2" id="KW-0812">Transmembrane</keyword>
<dbReference type="InterPro" id="IPR038750">
    <property type="entry name" value="YczE/YyaS-like"/>
</dbReference>
<organism evidence="3 4">
    <name type="scientific">Nocardia jiangxiensis</name>
    <dbReference type="NCBI Taxonomy" id="282685"/>
    <lineage>
        <taxon>Bacteria</taxon>
        <taxon>Bacillati</taxon>
        <taxon>Actinomycetota</taxon>
        <taxon>Actinomycetes</taxon>
        <taxon>Mycobacteriales</taxon>
        <taxon>Nocardiaceae</taxon>
        <taxon>Nocardia</taxon>
    </lineage>
</organism>
<evidence type="ECO:0000256" key="1">
    <source>
        <dbReference type="SAM" id="MobiDB-lite"/>
    </source>
</evidence>
<dbReference type="RefSeq" id="WP_387403290.1">
    <property type="nucleotide sequence ID" value="NZ_JBIAQY010000003.1"/>
</dbReference>
<accession>A0ABW6RVT6</accession>
<gene>
    <name evidence="3" type="ORF">ACFYXQ_10215</name>
</gene>
<evidence type="ECO:0000313" key="3">
    <source>
        <dbReference type="EMBL" id="MFF3568137.1"/>
    </source>
</evidence>
<sequence length="299" mass="31962">MTPPHLPAADRFVIRRMNAAEQLRAGRKLRRIPQLLVGLIGYGASVMLLVTSGLGAASWSVLTEGISGSTGISFGTATNLIAVVVLVAWVPMRELPGLGTLLNVVLIGIAADATARIVPPPPDIEIRALYLVAGIVGLAFFDALYLGAQFGAGPRDGLMTGLVRLTRKPIPVIRTAIEVTVAATGWLLGGTIGIGTVLITVTMGPLVGYFLPRVAVEIPDRTTEYHDRRHIRRRPPRIRLRRSANRVPGHSAEQVPGPAEAVSNEKSTARKPFDEVERDGSTGDTEQRLPSRPSGTSDR</sequence>
<evidence type="ECO:0000313" key="4">
    <source>
        <dbReference type="Proteomes" id="UP001601992"/>
    </source>
</evidence>
<proteinExistence type="predicted"/>
<dbReference type="Pfam" id="PF19700">
    <property type="entry name" value="DUF6198"/>
    <property type="match status" value="1"/>
</dbReference>
<evidence type="ECO:0000256" key="2">
    <source>
        <dbReference type="SAM" id="Phobius"/>
    </source>
</evidence>
<feature type="transmembrane region" description="Helical" evidence="2">
    <location>
        <begin position="97"/>
        <end position="117"/>
    </location>
</feature>
<reference evidence="3 4" key="1">
    <citation type="submission" date="2024-10" db="EMBL/GenBank/DDBJ databases">
        <title>The Natural Products Discovery Center: Release of the First 8490 Sequenced Strains for Exploring Actinobacteria Biosynthetic Diversity.</title>
        <authorList>
            <person name="Kalkreuter E."/>
            <person name="Kautsar S.A."/>
            <person name="Yang D."/>
            <person name="Bader C.D."/>
            <person name="Teijaro C.N."/>
            <person name="Fluegel L."/>
            <person name="Davis C.M."/>
            <person name="Simpson J.R."/>
            <person name="Lauterbach L."/>
            <person name="Steele A.D."/>
            <person name="Gui C."/>
            <person name="Meng S."/>
            <person name="Li G."/>
            <person name="Viehrig K."/>
            <person name="Ye F."/>
            <person name="Su P."/>
            <person name="Kiefer A.F."/>
            <person name="Nichols A."/>
            <person name="Cepeda A.J."/>
            <person name="Yan W."/>
            <person name="Fan B."/>
            <person name="Jiang Y."/>
            <person name="Adhikari A."/>
            <person name="Zheng C.-J."/>
            <person name="Schuster L."/>
            <person name="Cowan T.M."/>
            <person name="Smanski M.J."/>
            <person name="Chevrette M.G."/>
            <person name="De Carvalho L.P.S."/>
            <person name="Shen B."/>
        </authorList>
    </citation>
    <scope>NUCLEOTIDE SEQUENCE [LARGE SCALE GENOMIC DNA]</scope>
    <source>
        <strain evidence="3 4">NPDC002593</strain>
    </source>
</reference>
<feature type="compositionally biased region" description="Basic and acidic residues" evidence="1">
    <location>
        <begin position="267"/>
        <end position="289"/>
    </location>
</feature>
<feature type="transmembrane region" description="Helical" evidence="2">
    <location>
        <begin position="35"/>
        <end position="59"/>
    </location>
</feature>